<dbReference type="InterPro" id="IPR018110">
    <property type="entry name" value="Mandel_Rmase/mucon_lact_enz_CS"/>
</dbReference>
<name>A0A433XLB2_9HYPH</name>
<dbReference type="SFLD" id="SFLDS00001">
    <property type="entry name" value="Enolase"/>
    <property type="match status" value="1"/>
</dbReference>
<evidence type="ECO:0000313" key="5">
    <source>
        <dbReference type="EMBL" id="RUT34872.1"/>
    </source>
</evidence>
<accession>A0A433XLB2</accession>
<proteinExistence type="predicted"/>
<comment type="caution">
    <text evidence="5">The sequence shown here is derived from an EMBL/GenBank/DDBJ whole genome shotgun (WGS) entry which is preliminary data.</text>
</comment>
<evidence type="ECO:0000313" key="6">
    <source>
        <dbReference type="Proteomes" id="UP000281547"/>
    </source>
</evidence>
<dbReference type="Proteomes" id="UP000281547">
    <property type="component" value="Unassembled WGS sequence"/>
</dbReference>
<dbReference type="InterPro" id="IPR036849">
    <property type="entry name" value="Enolase-like_C_sf"/>
</dbReference>
<feature type="domain" description="Mandelate racemase/muconate lactonizing enzyme C-terminal" evidence="4">
    <location>
        <begin position="141"/>
        <end position="246"/>
    </location>
</feature>
<dbReference type="EMBL" id="RZNJ01000001">
    <property type="protein sequence ID" value="RUT34872.1"/>
    <property type="molecule type" value="Genomic_DNA"/>
</dbReference>
<dbReference type="SUPFAM" id="SSF51604">
    <property type="entry name" value="Enolase C-terminal domain-like"/>
    <property type="match status" value="1"/>
</dbReference>
<dbReference type="GO" id="GO:0016836">
    <property type="term" value="F:hydro-lyase activity"/>
    <property type="evidence" value="ECO:0007669"/>
    <property type="project" value="TreeGrafter"/>
</dbReference>
<dbReference type="RefSeq" id="WP_127186992.1">
    <property type="nucleotide sequence ID" value="NZ_RZNJ01000001.1"/>
</dbReference>
<dbReference type="InterPro" id="IPR013342">
    <property type="entry name" value="Mandelate_racemase_C"/>
</dbReference>
<dbReference type="GO" id="GO:0009063">
    <property type="term" value="P:amino acid catabolic process"/>
    <property type="evidence" value="ECO:0007669"/>
    <property type="project" value="InterPro"/>
</dbReference>
<sequence length="373" mass="40520">MRIAAVSAIVIGYDDPNDFSTRRMTTLVRVETTDGIVGWGEGIAMWPEACKATKLLIEEGFAPLLRDAGDITISEAWDKMRAHAWWYGEGGIACFAYSALDMALWDIEGKIAGKPLVELFGRQRESLPAYAANHVNKATRAENVAEVVRFRDEGFKGVKLGFAKKGLSDIGRNPATDIAFIRDLRAAVGPDFEIIVDAGNGVVWDRETAIATVNAMAKYDIGWIEEPFYPSRIEDHRALKAATGVPIGTGEREWTVTGYQRLIETGTVDVVGIDPARAEGVTGFRKVDTLCTAHGLTINAHAWSTAILSAASLHLSLASPNTRLFELKPFPNPATRDLIDHPIWHEGGSVRAPTAPGLGITVDEAVARRLTLA</sequence>
<reference evidence="5 6" key="1">
    <citation type="journal article" date="2016" name="Int. J. Syst. Evol. Microbiol.">
        <title>Arsenicitalea aurantiaca gen. nov., sp. nov., a new member of the family Hyphomicrobiaceae, isolated from high-arsenic sediment.</title>
        <authorList>
            <person name="Mu Y."/>
            <person name="Zhou L."/>
            <person name="Zeng X.C."/>
            <person name="Liu L."/>
            <person name="Pan Y."/>
            <person name="Chen X."/>
            <person name="Wang J."/>
            <person name="Li S."/>
            <person name="Li W.J."/>
            <person name="Wang Y."/>
        </authorList>
    </citation>
    <scope>NUCLEOTIDE SEQUENCE [LARGE SCALE GENOMIC DNA]</scope>
    <source>
        <strain evidence="5 6">42-50</strain>
    </source>
</reference>
<dbReference type="GO" id="GO:0016052">
    <property type="term" value="P:carbohydrate catabolic process"/>
    <property type="evidence" value="ECO:0007669"/>
    <property type="project" value="TreeGrafter"/>
</dbReference>
<dbReference type="CDD" id="cd03316">
    <property type="entry name" value="MR_like"/>
    <property type="match status" value="1"/>
</dbReference>
<comment type="cofactor">
    <cofactor evidence="1">
        <name>Mg(2+)</name>
        <dbReference type="ChEBI" id="CHEBI:18420"/>
    </cofactor>
</comment>
<dbReference type="InterPro" id="IPR029065">
    <property type="entry name" value="Enolase_C-like"/>
</dbReference>
<dbReference type="InterPro" id="IPR029017">
    <property type="entry name" value="Enolase-like_N"/>
</dbReference>
<dbReference type="InterPro" id="IPR013341">
    <property type="entry name" value="Mandelate_racemase_N_dom"/>
</dbReference>
<organism evidence="5 6">
    <name type="scientific">Arsenicitalea aurantiaca</name>
    <dbReference type="NCBI Taxonomy" id="1783274"/>
    <lineage>
        <taxon>Bacteria</taxon>
        <taxon>Pseudomonadati</taxon>
        <taxon>Pseudomonadota</taxon>
        <taxon>Alphaproteobacteria</taxon>
        <taxon>Hyphomicrobiales</taxon>
        <taxon>Devosiaceae</taxon>
        <taxon>Arsenicitalea</taxon>
    </lineage>
</organism>
<dbReference type="Gene3D" id="3.20.20.120">
    <property type="entry name" value="Enolase-like C-terminal domain"/>
    <property type="match status" value="1"/>
</dbReference>
<keyword evidence="3" id="KW-0460">Magnesium</keyword>
<dbReference type="GO" id="GO:0000287">
    <property type="term" value="F:magnesium ion binding"/>
    <property type="evidence" value="ECO:0007669"/>
    <property type="project" value="TreeGrafter"/>
</dbReference>
<dbReference type="SMART" id="SM00922">
    <property type="entry name" value="MR_MLE"/>
    <property type="match status" value="1"/>
</dbReference>
<keyword evidence="2" id="KW-0479">Metal-binding</keyword>
<evidence type="ECO:0000256" key="1">
    <source>
        <dbReference type="ARBA" id="ARBA00001946"/>
    </source>
</evidence>
<dbReference type="PANTHER" id="PTHR13794">
    <property type="entry name" value="ENOLASE SUPERFAMILY, MANDELATE RACEMASE"/>
    <property type="match status" value="1"/>
</dbReference>
<dbReference type="InterPro" id="IPR046945">
    <property type="entry name" value="RHMD-like"/>
</dbReference>
<dbReference type="Pfam" id="PF02746">
    <property type="entry name" value="MR_MLE_N"/>
    <property type="match status" value="1"/>
</dbReference>
<gene>
    <name evidence="5" type="ORF">EMQ25_02625</name>
</gene>
<evidence type="ECO:0000256" key="3">
    <source>
        <dbReference type="ARBA" id="ARBA00022842"/>
    </source>
</evidence>
<dbReference type="PROSITE" id="PS00908">
    <property type="entry name" value="MR_MLE_1"/>
    <property type="match status" value="1"/>
</dbReference>
<evidence type="ECO:0000256" key="2">
    <source>
        <dbReference type="ARBA" id="ARBA00022723"/>
    </source>
</evidence>
<keyword evidence="6" id="KW-1185">Reference proteome</keyword>
<dbReference type="OrthoDB" id="9782675at2"/>
<protein>
    <submittedName>
        <fullName evidence="5">Mandelate racemase/muconate lactonizing enzyme family protein</fullName>
    </submittedName>
</protein>
<evidence type="ECO:0000259" key="4">
    <source>
        <dbReference type="SMART" id="SM00922"/>
    </source>
</evidence>
<dbReference type="SFLD" id="SFLDG00179">
    <property type="entry name" value="mandelate_racemase"/>
    <property type="match status" value="1"/>
</dbReference>
<dbReference type="SUPFAM" id="SSF54826">
    <property type="entry name" value="Enolase N-terminal domain-like"/>
    <property type="match status" value="1"/>
</dbReference>
<dbReference type="Gene3D" id="3.30.390.10">
    <property type="entry name" value="Enolase-like, N-terminal domain"/>
    <property type="match status" value="1"/>
</dbReference>
<dbReference type="AlphaFoldDB" id="A0A433XLB2"/>
<dbReference type="Pfam" id="PF13378">
    <property type="entry name" value="MR_MLE_C"/>
    <property type="match status" value="1"/>
</dbReference>
<dbReference type="PANTHER" id="PTHR13794:SF58">
    <property type="entry name" value="MITOCHONDRIAL ENOLASE SUPERFAMILY MEMBER 1"/>
    <property type="match status" value="1"/>
</dbReference>